<dbReference type="PROSITE" id="PS51892">
    <property type="entry name" value="SUBTILASE"/>
    <property type="match status" value="1"/>
</dbReference>
<evidence type="ECO:0000256" key="5">
    <source>
        <dbReference type="ARBA" id="ARBA00022801"/>
    </source>
</evidence>
<dbReference type="SUPFAM" id="SSF52743">
    <property type="entry name" value="Subtilisin-like"/>
    <property type="match status" value="1"/>
</dbReference>
<name>A0AAW9RS92_9BACT</name>
<organism evidence="11 12">
    <name type="scientific">Rapidithrix thailandica</name>
    <dbReference type="NCBI Taxonomy" id="413964"/>
    <lineage>
        <taxon>Bacteria</taxon>
        <taxon>Pseudomonadati</taxon>
        <taxon>Bacteroidota</taxon>
        <taxon>Cytophagia</taxon>
        <taxon>Cytophagales</taxon>
        <taxon>Flammeovirgaceae</taxon>
        <taxon>Rapidithrix</taxon>
    </lineage>
</organism>
<dbReference type="GO" id="GO:0004252">
    <property type="term" value="F:serine-type endopeptidase activity"/>
    <property type="evidence" value="ECO:0007669"/>
    <property type="project" value="UniProtKB-UniRule"/>
</dbReference>
<evidence type="ECO:0000256" key="7">
    <source>
        <dbReference type="ARBA" id="ARBA00023069"/>
    </source>
</evidence>
<gene>
    <name evidence="11" type="ORF">AAG747_06935</name>
</gene>
<dbReference type="Pfam" id="PF22544">
    <property type="entry name" value="HYDIN_VesB_CFA65-like_Ig"/>
    <property type="match status" value="1"/>
</dbReference>
<keyword evidence="6 9" id="KW-0720">Serine protease</keyword>
<keyword evidence="4 9" id="KW-0645">Protease</keyword>
<evidence type="ECO:0000256" key="3">
    <source>
        <dbReference type="ARBA" id="ARBA00022490"/>
    </source>
</evidence>
<evidence type="ECO:0000256" key="4">
    <source>
        <dbReference type="ARBA" id="ARBA00022670"/>
    </source>
</evidence>
<dbReference type="InterPro" id="IPR036116">
    <property type="entry name" value="FN3_sf"/>
</dbReference>
<dbReference type="GO" id="GO:0016485">
    <property type="term" value="P:protein processing"/>
    <property type="evidence" value="ECO:0007669"/>
    <property type="project" value="TreeGrafter"/>
</dbReference>
<dbReference type="InterPro" id="IPR015500">
    <property type="entry name" value="Peptidase_S8_subtilisin-rel"/>
</dbReference>
<feature type="active site" description="Charge relay system" evidence="9">
    <location>
        <position position="444"/>
    </location>
</feature>
<dbReference type="PROSITE" id="PS00138">
    <property type="entry name" value="SUBTILASE_SER"/>
    <property type="match status" value="1"/>
</dbReference>
<dbReference type="PRINTS" id="PR00723">
    <property type="entry name" value="SUBTILISIN"/>
</dbReference>
<dbReference type="Pfam" id="PF18962">
    <property type="entry name" value="Por_Secre_tail"/>
    <property type="match status" value="1"/>
</dbReference>
<evidence type="ECO:0000259" key="10">
    <source>
        <dbReference type="PROSITE" id="PS50853"/>
    </source>
</evidence>
<dbReference type="Gene3D" id="2.60.40.10">
    <property type="entry name" value="Immunoglobulins"/>
    <property type="match status" value="6"/>
</dbReference>
<dbReference type="InterPro" id="IPR003961">
    <property type="entry name" value="FN3_dom"/>
</dbReference>
<dbReference type="SMART" id="SM00060">
    <property type="entry name" value="FN3"/>
    <property type="match status" value="2"/>
</dbReference>
<dbReference type="GO" id="GO:0016020">
    <property type="term" value="C:membrane"/>
    <property type="evidence" value="ECO:0007669"/>
    <property type="project" value="TreeGrafter"/>
</dbReference>
<dbReference type="NCBIfam" id="TIGR04183">
    <property type="entry name" value="Por_Secre_tail"/>
    <property type="match status" value="1"/>
</dbReference>
<evidence type="ECO:0000313" key="11">
    <source>
        <dbReference type="EMBL" id="MEN7547634.1"/>
    </source>
</evidence>
<dbReference type="PROSITE" id="PS50853">
    <property type="entry name" value="FN3"/>
    <property type="match status" value="1"/>
</dbReference>
<evidence type="ECO:0000256" key="6">
    <source>
        <dbReference type="ARBA" id="ARBA00022825"/>
    </source>
</evidence>
<dbReference type="InterPro" id="IPR053879">
    <property type="entry name" value="HYDIN_VesB_CFA65-like_Ig"/>
</dbReference>
<dbReference type="PANTHER" id="PTHR42884">
    <property type="entry name" value="PROPROTEIN CONVERTASE SUBTILISIN/KEXIN-RELATED"/>
    <property type="match status" value="1"/>
</dbReference>
<proteinExistence type="inferred from homology"/>
<evidence type="ECO:0000256" key="9">
    <source>
        <dbReference type="PROSITE-ProRule" id="PRU01240"/>
    </source>
</evidence>
<dbReference type="InterPro" id="IPR026444">
    <property type="entry name" value="Secre_tail"/>
</dbReference>
<keyword evidence="3" id="KW-0963">Cytoplasm</keyword>
<dbReference type="Pfam" id="PF00082">
    <property type="entry name" value="Peptidase_S8"/>
    <property type="match status" value="1"/>
</dbReference>
<dbReference type="CDD" id="cd00063">
    <property type="entry name" value="FN3"/>
    <property type="match status" value="1"/>
</dbReference>
<keyword evidence="5 9" id="KW-0378">Hydrolase</keyword>
<dbReference type="NCBIfam" id="NF012200">
    <property type="entry name" value="choice_anch_D"/>
    <property type="match status" value="2"/>
</dbReference>
<reference evidence="11 12" key="1">
    <citation type="submission" date="2024-04" db="EMBL/GenBank/DDBJ databases">
        <title>Novel genus in family Flammeovirgaceae.</title>
        <authorList>
            <person name="Nguyen T.H."/>
            <person name="Vuong T.Q."/>
            <person name="Le H."/>
            <person name="Kim S.-G."/>
        </authorList>
    </citation>
    <scope>NUCLEOTIDE SEQUENCE [LARGE SCALE GENOMIC DNA]</scope>
    <source>
        <strain evidence="11 12">JCM 23209</strain>
    </source>
</reference>
<dbReference type="Pfam" id="PF22073">
    <property type="entry name" value="Cep192_D4"/>
    <property type="match status" value="1"/>
</dbReference>
<dbReference type="GO" id="GO:0005737">
    <property type="term" value="C:cytoplasm"/>
    <property type="evidence" value="ECO:0007669"/>
    <property type="project" value="UniProtKB-SubCell"/>
</dbReference>
<comment type="caution">
    <text evidence="11">The sequence shown here is derived from an EMBL/GenBank/DDBJ whole genome shotgun (WGS) entry which is preliminary data.</text>
</comment>
<protein>
    <submittedName>
        <fullName evidence="11">S8 family serine peptidase</fullName>
    </submittedName>
</protein>
<dbReference type="InterPro" id="IPR054090">
    <property type="entry name" value="Cep192_Spd-2-like_dom"/>
</dbReference>
<dbReference type="EMBL" id="JBDKWZ010000003">
    <property type="protein sequence ID" value="MEN7547634.1"/>
    <property type="molecule type" value="Genomic_DNA"/>
</dbReference>
<dbReference type="InterPro" id="IPR013783">
    <property type="entry name" value="Ig-like_fold"/>
</dbReference>
<dbReference type="PANTHER" id="PTHR42884:SF14">
    <property type="entry name" value="NEUROENDOCRINE CONVERTASE 1"/>
    <property type="match status" value="1"/>
</dbReference>
<dbReference type="InterPro" id="IPR000209">
    <property type="entry name" value="Peptidase_S8/S53_dom"/>
</dbReference>
<dbReference type="Proteomes" id="UP001403385">
    <property type="component" value="Unassembled WGS sequence"/>
</dbReference>
<dbReference type="Pfam" id="PF00041">
    <property type="entry name" value="fn3"/>
    <property type="match status" value="1"/>
</dbReference>
<evidence type="ECO:0000256" key="1">
    <source>
        <dbReference type="ARBA" id="ARBA00004138"/>
    </source>
</evidence>
<dbReference type="Gene3D" id="3.40.50.200">
    <property type="entry name" value="Peptidase S8/S53 domain"/>
    <property type="match status" value="1"/>
</dbReference>
<dbReference type="InterPro" id="IPR023828">
    <property type="entry name" value="Peptidase_S8_Ser-AS"/>
</dbReference>
<comment type="subcellular location">
    <subcellularLocation>
        <location evidence="1">Cell projection</location>
        <location evidence="1">Cilium</location>
    </subcellularLocation>
    <subcellularLocation>
        <location evidence="2">Cytoplasm</location>
    </subcellularLocation>
</comment>
<keyword evidence="8" id="KW-0966">Cell projection</keyword>
<feature type="active site" description="Charge relay system" evidence="9">
    <location>
        <position position="258"/>
    </location>
</feature>
<keyword evidence="7" id="KW-0969">Cilium</keyword>
<dbReference type="RefSeq" id="WP_346820421.1">
    <property type="nucleotide sequence ID" value="NZ_JBDKWZ010000003.1"/>
</dbReference>
<dbReference type="InterPro" id="IPR022398">
    <property type="entry name" value="Peptidase_S8_His-AS"/>
</dbReference>
<dbReference type="SUPFAM" id="SSF49265">
    <property type="entry name" value="Fibronectin type III"/>
    <property type="match status" value="1"/>
</dbReference>
<sequence length="1903" mass="205159">MMNAQFLRKYHYWLLCFLIGGLFLVPWNGYAQDNGIRKNVIRVKFKAQMSGKLDVMKTSRGASGELLTGIRSLDAASKDFQIQSMRRVFPYSPKYEAKHRKYGLHLWYELVYQEKTSPKKVQKTLQAFKEVEKTSLILEKQRIGDLPLNNGSSMATTNDPLLSQQWHYNNTGQSGGEPGRDIQLFDAWDITTGSPNVIVGVLDGGIDVTHEDLVGNLWVNEAEANGLPGVDDDGNGYVDDINGYNFVDNTGVIEPGAHGTHVAGTIAAMNNNGIGVSGIAGGDGTANSGVKVMSCQVFTASGNGGFAEGLVYMADNGAVISQNSWGYTIPDVYDQAELDAIDYFIAEAGKDGNNQPRENTLMFGGIVIFAAGNSDRDANWYPGYYEPTLAVAATTHEDTKSWYSNYGSWVDISAPGGETFVSNDPKGVLSTVVGNSYAFFQGTSMACPHTSGVAALVLSQFGSSSYTPDLLRSRLLNTTDPLDRISANYQGKMGAGRLNAFNALQTDGGIAPDAITDLSVAAAGQQTITLSWTVPADSDNDVPSSYDIRYSTEEITAANFDQASQMSKSNEKAVGALDSATVEGLLPATTYYFAVKAIDLWGNTSAISNVISSSTSVAPSASVNPDSLEVQLDVSVSPETTETLSLSNSSSGTLTWEAKVTYNASAMSWMPKPTPKGVHHATLSTMEPLTQANRTTLANADVKPLQEDAPNYVDGIWYDPEKAPDDFVGVDNPTISLASATRFVVPEDKAPFNLTHVSNYISIQGAANGDPVILQVLKGGSTPGEAELLLSQTYNETPDGENRVHIPLEEAFAFNAGEVFWINFIFPPMTTNYPMGFDDNITDVGGIYYVSTDGGSNYVLIEDAFRPVALKTRAMSTGSTGGSFISLSPTQGEIIGEDTQDISVHFNAANLTNGVHTATISLKTNDPLQEEISIPVSLTVSGQVAQPVLSADLLEFGSVFVGGEKALSLELSNEGMADLEVSGHTNSNTDFELSEAGAFTVAPGETYMLSLTLNPLAPGNHNTTITFETNAGSLSLYAVGTGVEPPVASLLPDSIQTATQANQSKQEAFVLKNTGNYPLTYSFPEFSEKVQKAQKSARVGQLGEGNDMGFGYSWIDSDEPGGPVAGLFWDISETGTDITSQFGSDDQIGISIGFEFPFYGSEFSEIFIHENGMLNFDNRGLSWWNNYPLPTENGPNGMIAPMWDDLELANSEDARIYYQELPGRLVVQYEKMPHYYSFEEGYVTFQVVLYRNGTIEYRYKDVETATFDGVVGIQNLEANEALMVADDQTMYVKNDLVVQIIAPQSNDFIESVSKTSGIIPPGGEDSLSITLNPEMSHLTEGVYEDILMVSSNDPTSPAELWVELTVHGQAALSATEDSLYFGSLYLGTQKEKSLFLANEGTKAVTITETVTQSGAFSTDLNLPLTLEPDGLVEFSVIFSPQSPGTVEDHLQFISDSSDSLSIYLTGTGTGDAWVESLVLVNADNDQDLDTLYDGYVIQLEDMPTENLEVRANIAPAVVGSVRFILNGQVTGTEKDAPYVMFGDLNGDYSSGRVWNPEPGTHVLSVTPYSAANGQGVEGENTTINIVVQKNHAPVLANPIANQHVKLEDGMFNIDFSQTFTDQDAQTLNYSLEVAPEGIVDATMSGNQLDVTPSALGDATITLTAHDGYTSTSTSFLVRVTSTQASYVESLILVNADNDQDIDTLHDGYVINLDALPTENLEVRANIYPEIVGSVRFILNGQITGTEVNPPYVMYGDLDGDYSSGRVWNPALGTHTLEVIPFSEANGQGDAGGSMYITMQVVRQSVSQQMNREASPESKMGLGESSDLLVYPNPTANTARFVLSNGSKQPVSLQVFNATGQLIHQLDTQESLDTQFDFAKQGAGIYLIRAMVGEKLVVKRLVVK</sequence>
<dbReference type="PROSITE" id="PS00137">
    <property type="entry name" value="SUBTILASE_HIS"/>
    <property type="match status" value="1"/>
</dbReference>
<dbReference type="InterPro" id="IPR036852">
    <property type="entry name" value="Peptidase_S8/S53_dom_sf"/>
</dbReference>
<feature type="active site" description="Charge relay system" evidence="9">
    <location>
        <position position="203"/>
    </location>
</feature>
<feature type="domain" description="Fibronectin type-III" evidence="10">
    <location>
        <begin position="514"/>
        <end position="620"/>
    </location>
</feature>
<accession>A0AAW9RS92</accession>
<evidence type="ECO:0000256" key="8">
    <source>
        <dbReference type="ARBA" id="ARBA00023273"/>
    </source>
</evidence>
<keyword evidence="12" id="KW-1185">Reference proteome</keyword>
<comment type="similarity">
    <text evidence="9">Belongs to the peptidase S8 family.</text>
</comment>
<evidence type="ECO:0000256" key="2">
    <source>
        <dbReference type="ARBA" id="ARBA00004496"/>
    </source>
</evidence>
<evidence type="ECO:0000313" key="12">
    <source>
        <dbReference type="Proteomes" id="UP001403385"/>
    </source>
</evidence>